<reference evidence="1" key="1">
    <citation type="submission" date="2018-09" db="EMBL/GenBank/DDBJ databases">
        <title>Murine metabolic-syndrome-specific gut microbial biobank.</title>
        <authorList>
            <person name="Liu C."/>
        </authorList>
    </citation>
    <scope>NUCLEOTIDE SEQUENCE</scope>
    <source>
        <strain evidence="1">D42-62</strain>
    </source>
</reference>
<accession>A0A9X5BDH1</accession>
<organism evidence="1 2">
    <name type="scientific">Parablautia muri</name>
    <dbReference type="NCBI Taxonomy" id="2320879"/>
    <lineage>
        <taxon>Bacteria</taxon>
        <taxon>Bacillati</taxon>
        <taxon>Bacillota</taxon>
        <taxon>Clostridia</taxon>
        <taxon>Lachnospirales</taxon>
        <taxon>Lachnospiraceae</taxon>
        <taxon>Parablautia</taxon>
    </lineage>
</organism>
<dbReference type="RefSeq" id="WP_160558726.1">
    <property type="nucleotide sequence ID" value="NZ_QZDT01000003.1"/>
</dbReference>
<name>A0A9X5BDH1_9FIRM</name>
<evidence type="ECO:0000313" key="2">
    <source>
        <dbReference type="Proteomes" id="UP001154420"/>
    </source>
</evidence>
<keyword evidence="2" id="KW-1185">Reference proteome</keyword>
<protein>
    <submittedName>
        <fullName evidence="1">Uncharacterized protein</fullName>
    </submittedName>
</protein>
<dbReference type="EMBL" id="QZDT01000003">
    <property type="protein sequence ID" value="NBJ91637.1"/>
    <property type="molecule type" value="Genomic_DNA"/>
</dbReference>
<gene>
    <name evidence="1" type="ORF">D5281_03280</name>
</gene>
<evidence type="ECO:0000313" key="1">
    <source>
        <dbReference type="EMBL" id="NBJ91637.1"/>
    </source>
</evidence>
<dbReference type="OrthoDB" id="9851730at2"/>
<dbReference type="AlphaFoldDB" id="A0A9X5BDH1"/>
<comment type="caution">
    <text evidence="1">The sequence shown here is derived from an EMBL/GenBank/DDBJ whole genome shotgun (WGS) entry which is preliminary data.</text>
</comment>
<proteinExistence type="predicted"/>
<dbReference type="Proteomes" id="UP001154420">
    <property type="component" value="Unassembled WGS sequence"/>
</dbReference>
<sequence>MKAAGIYSELCQFRSSNGKCGKAPVQLEQEGVKKIDIEDNGADVISHTKYVGEDGGAVEEVITSYDHSRTFELRPDTNHFDISLIDETGKQVSESHYMQMDTM</sequence>